<feature type="domain" description="GHMP kinase C-terminal" evidence="15">
    <location>
        <begin position="206"/>
        <end position="278"/>
    </location>
</feature>
<dbReference type="Pfam" id="PF00288">
    <property type="entry name" value="GHMP_kinases_N"/>
    <property type="match status" value="1"/>
</dbReference>
<sequence>MFTVTVPATTANLGPGFDCVGAALNLYNSFTFRLTDADTQIEIEGEEAGRVTQTKNNLVYQAFRDFFNHLGRPVPAVHVQITLGVPLSRGLGSSATAIIGGLVGANLLAGSPYTLEELLPLAIAREGHPDNVVPALLGGCRLAVGSEKSSTWVYPKISWHEAVVPIIAIPNFELSTEAARQVLPQTCSYGDAIFNMSHLGLLIRGLELGQADWLTIALGDRLHQPYRKSLIKGYDAVAAAAKDAGAYGLVISGAGPTLLALGNQEQAPAIMAAMESAWQTMGVVAQVQTTSIANRGVLISDERVLK</sequence>
<keyword evidence="17" id="KW-1185">Reference proteome</keyword>
<evidence type="ECO:0000259" key="14">
    <source>
        <dbReference type="Pfam" id="PF00288"/>
    </source>
</evidence>
<dbReference type="Gene3D" id="3.30.230.10">
    <property type="match status" value="1"/>
</dbReference>
<dbReference type="SUPFAM" id="SSF54211">
    <property type="entry name" value="Ribosomal protein S5 domain 2-like"/>
    <property type="match status" value="1"/>
</dbReference>
<comment type="function">
    <text evidence="12 13">Catalyzes the ATP-dependent phosphorylation of L-homoserine to L-homoserine phosphate.</text>
</comment>
<organism evidence="16 17">
    <name type="scientific">Candidatus Synechococcus calcipolaris G9</name>
    <dbReference type="NCBI Taxonomy" id="1497997"/>
    <lineage>
        <taxon>Bacteria</taxon>
        <taxon>Bacillati</taxon>
        <taxon>Cyanobacteriota</taxon>
        <taxon>Cyanophyceae</taxon>
        <taxon>Synechococcales</taxon>
        <taxon>Synechococcaceae</taxon>
        <taxon>Synechococcus</taxon>
    </lineage>
</organism>
<feature type="domain" description="GHMP kinase N-terminal" evidence="14">
    <location>
        <begin position="57"/>
        <end position="139"/>
    </location>
</feature>
<keyword evidence="6 13" id="KW-0808">Transferase</keyword>
<dbReference type="PANTHER" id="PTHR20861">
    <property type="entry name" value="HOMOSERINE/4-DIPHOSPHOCYTIDYL-2-C-METHYL-D-ERYTHRITOL KINASE"/>
    <property type="match status" value="1"/>
</dbReference>
<dbReference type="PIRSF" id="PIRSF000676">
    <property type="entry name" value="Homoser_kin"/>
    <property type="match status" value="1"/>
</dbReference>
<evidence type="ECO:0000256" key="9">
    <source>
        <dbReference type="ARBA" id="ARBA00022777"/>
    </source>
</evidence>
<dbReference type="Proteomes" id="UP001154265">
    <property type="component" value="Unassembled WGS sequence"/>
</dbReference>
<feature type="binding site" evidence="13">
    <location>
        <begin position="86"/>
        <end position="96"/>
    </location>
    <ligand>
        <name>ATP</name>
        <dbReference type="ChEBI" id="CHEBI:30616"/>
    </ligand>
</feature>
<gene>
    <name evidence="13 16" type="primary">thrB</name>
    <name evidence="16" type="ORF">L3556_00960</name>
</gene>
<evidence type="ECO:0000256" key="10">
    <source>
        <dbReference type="ARBA" id="ARBA00022840"/>
    </source>
</evidence>
<reference evidence="16" key="1">
    <citation type="journal article" date="2022" name="Genome Biol. Evol.">
        <title>A New Gene Family Diagnostic for Intracellular Biomineralization of Amorphous Ca Carbonates by Cyanobacteria.</title>
        <authorList>
            <person name="Benzerara K."/>
            <person name="Duprat E."/>
            <person name="Bitard-Feildel T."/>
            <person name="Caumes G."/>
            <person name="Cassier-Chauvat C."/>
            <person name="Chauvat F."/>
            <person name="Dezi M."/>
            <person name="Diop S.I."/>
            <person name="Gaschignard G."/>
            <person name="Gorgen S."/>
            <person name="Gugger M."/>
            <person name="Lopez-Garcia P."/>
            <person name="Millet M."/>
            <person name="Skouri-Panet F."/>
            <person name="Moreira D."/>
            <person name="Callebaut I."/>
        </authorList>
    </citation>
    <scope>NUCLEOTIDE SEQUENCE</scope>
    <source>
        <strain evidence="16">G9</strain>
    </source>
</reference>
<keyword evidence="10 13" id="KW-0067">ATP-binding</keyword>
<evidence type="ECO:0000256" key="12">
    <source>
        <dbReference type="ARBA" id="ARBA00049954"/>
    </source>
</evidence>
<evidence type="ECO:0000256" key="6">
    <source>
        <dbReference type="ARBA" id="ARBA00022679"/>
    </source>
</evidence>
<evidence type="ECO:0000256" key="11">
    <source>
        <dbReference type="ARBA" id="ARBA00049375"/>
    </source>
</evidence>
<protein>
    <recommendedName>
        <fullName evidence="4 13">Homoserine kinase</fullName>
        <shortName evidence="13">HK</shortName>
        <shortName evidence="13">HSK</shortName>
        <ecNumber evidence="3 13">2.7.1.39</ecNumber>
    </recommendedName>
</protein>
<evidence type="ECO:0000259" key="15">
    <source>
        <dbReference type="Pfam" id="PF08544"/>
    </source>
</evidence>
<comment type="pathway">
    <text evidence="1 13">Amino-acid biosynthesis; L-threonine biosynthesis; L-threonine from L-aspartate: step 4/5.</text>
</comment>
<comment type="catalytic activity">
    <reaction evidence="11 13">
        <text>L-homoserine + ATP = O-phospho-L-homoserine + ADP + H(+)</text>
        <dbReference type="Rhea" id="RHEA:13985"/>
        <dbReference type="ChEBI" id="CHEBI:15378"/>
        <dbReference type="ChEBI" id="CHEBI:30616"/>
        <dbReference type="ChEBI" id="CHEBI:57476"/>
        <dbReference type="ChEBI" id="CHEBI:57590"/>
        <dbReference type="ChEBI" id="CHEBI:456216"/>
        <dbReference type="EC" id="2.7.1.39"/>
    </reaction>
</comment>
<dbReference type="EMBL" id="JAKKUT010000001">
    <property type="protein sequence ID" value="MDG2989506.1"/>
    <property type="molecule type" value="Genomic_DNA"/>
</dbReference>
<keyword evidence="5 13" id="KW-0028">Amino-acid biosynthesis</keyword>
<evidence type="ECO:0000256" key="13">
    <source>
        <dbReference type="HAMAP-Rule" id="MF_00384"/>
    </source>
</evidence>
<keyword evidence="8 13" id="KW-0547">Nucleotide-binding</keyword>
<comment type="subcellular location">
    <subcellularLocation>
        <location evidence="13">Cytoplasm</location>
    </subcellularLocation>
</comment>
<dbReference type="NCBIfam" id="TIGR00191">
    <property type="entry name" value="thrB"/>
    <property type="match status" value="1"/>
</dbReference>
<evidence type="ECO:0000256" key="3">
    <source>
        <dbReference type="ARBA" id="ARBA00012078"/>
    </source>
</evidence>
<dbReference type="InterPro" id="IPR006204">
    <property type="entry name" value="GHMP_kinase_N_dom"/>
</dbReference>
<dbReference type="GO" id="GO:0004413">
    <property type="term" value="F:homoserine kinase activity"/>
    <property type="evidence" value="ECO:0007669"/>
    <property type="project" value="UniProtKB-EC"/>
</dbReference>
<evidence type="ECO:0000256" key="7">
    <source>
        <dbReference type="ARBA" id="ARBA00022697"/>
    </source>
</evidence>
<evidence type="ECO:0000256" key="8">
    <source>
        <dbReference type="ARBA" id="ARBA00022741"/>
    </source>
</evidence>
<dbReference type="PRINTS" id="PR00958">
    <property type="entry name" value="HOMSERKINASE"/>
</dbReference>
<reference evidence="16" key="2">
    <citation type="submission" date="2022-01" db="EMBL/GenBank/DDBJ databases">
        <authorList>
            <person name="Zivanovic Y."/>
            <person name="Moreira D."/>
            <person name="Lopez-Garcia P."/>
        </authorList>
    </citation>
    <scope>NUCLEOTIDE SEQUENCE</scope>
    <source>
        <strain evidence="16">G9</strain>
    </source>
</reference>
<keyword evidence="13" id="KW-0963">Cytoplasm</keyword>
<dbReference type="InterPro" id="IPR014721">
    <property type="entry name" value="Ribsml_uS5_D2-typ_fold_subgr"/>
</dbReference>
<dbReference type="InterPro" id="IPR000870">
    <property type="entry name" value="Homoserine_kinase"/>
</dbReference>
<evidence type="ECO:0000256" key="1">
    <source>
        <dbReference type="ARBA" id="ARBA00005015"/>
    </source>
</evidence>
<keyword evidence="7 13" id="KW-0791">Threonine biosynthesis</keyword>
<dbReference type="InterPro" id="IPR036554">
    <property type="entry name" value="GHMP_kinase_C_sf"/>
</dbReference>
<dbReference type="InterPro" id="IPR013750">
    <property type="entry name" value="GHMP_kinase_C_dom"/>
</dbReference>
<evidence type="ECO:0000256" key="2">
    <source>
        <dbReference type="ARBA" id="ARBA00007370"/>
    </source>
</evidence>
<dbReference type="RefSeq" id="WP_277865429.1">
    <property type="nucleotide sequence ID" value="NZ_JAKKUT010000001.1"/>
</dbReference>
<evidence type="ECO:0000256" key="4">
    <source>
        <dbReference type="ARBA" id="ARBA00017858"/>
    </source>
</evidence>
<dbReference type="InterPro" id="IPR006203">
    <property type="entry name" value="GHMP_knse_ATP-bd_CS"/>
</dbReference>
<dbReference type="SUPFAM" id="SSF55060">
    <property type="entry name" value="GHMP Kinase, C-terminal domain"/>
    <property type="match status" value="1"/>
</dbReference>
<evidence type="ECO:0000256" key="5">
    <source>
        <dbReference type="ARBA" id="ARBA00022605"/>
    </source>
</evidence>
<dbReference type="Pfam" id="PF08544">
    <property type="entry name" value="GHMP_kinases_C"/>
    <property type="match status" value="1"/>
</dbReference>
<evidence type="ECO:0000313" key="17">
    <source>
        <dbReference type="Proteomes" id="UP001154265"/>
    </source>
</evidence>
<dbReference type="PANTHER" id="PTHR20861:SF1">
    <property type="entry name" value="HOMOSERINE KINASE"/>
    <property type="match status" value="1"/>
</dbReference>
<dbReference type="HAMAP" id="MF_00384">
    <property type="entry name" value="Homoser_kinase"/>
    <property type="match status" value="1"/>
</dbReference>
<comment type="similarity">
    <text evidence="2 13">Belongs to the GHMP kinase family. Homoserine kinase subfamily.</text>
</comment>
<dbReference type="InterPro" id="IPR020568">
    <property type="entry name" value="Ribosomal_Su5_D2-typ_SF"/>
</dbReference>
<proteinExistence type="inferred from homology"/>
<evidence type="ECO:0000313" key="16">
    <source>
        <dbReference type="EMBL" id="MDG2989506.1"/>
    </source>
</evidence>
<dbReference type="PROSITE" id="PS00627">
    <property type="entry name" value="GHMP_KINASES_ATP"/>
    <property type="match status" value="1"/>
</dbReference>
<name>A0ABT6EUF1_9SYNE</name>
<dbReference type="NCBIfam" id="NF002288">
    <property type="entry name" value="PRK01212.1-4"/>
    <property type="match status" value="1"/>
</dbReference>
<accession>A0ABT6EUF1</accession>
<dbReference type="Gene3D" id="3.30.70.890">
    <property type="entry name" value="GHMP kinase, C-terminal domain"/>
    <property type="match status" value="1"/>
</dbReference>
<keyword evidence="9 13" id="KW-0418">Kinase</keyword>
<dbReference type="EC" id="2.7.1.39" evidence="3 13"/>
<comment type="caution">
    <text evidence="16">The sequence shown here is derived from an EMBL/GenBank/DDBJ whole genome shotgun (WGS) entry which is preliminary data.</text>
</comment>